<dbReference type="InterPro" id="IPR049304">
    <property type="entry name" value="Gly_rich_dom"/>
</dbReference>
<evidence type="ECO:0000259" key="1">
    <source>
        <dbReference type="Pfam" id="PF21722"/>
    </source>
</evidence>
<evidence type="ECO:0000313" key="2">
    <source>
        <dbReference type="EMBL" id="MBF1130122.1"/>
    </source>
</evidence>
<dbReference type="EMBL" id="JABZMK010000102">
    <property type="protein sequence ID" value="MBF1130122.1"/>
    <property type="molecule type" value="Genomic_DNA"/>
</dbReference>
<accession>A0A930BB84</accession>
<organism evidence="2 3">
    <name type="scientific">Dialister invisus</name>
    <dbReference type="NCBI Taxonomy" id="218538"/>
    <lineage>
        <taxon>Bacteria</taxon>
        <taxon>Bacillati</taxon>
        <taxon>Bacillota</taxon>
        <taxon>Negativicutes</taxon>
        <taxon>Veillonellales</taxon>
        <taxon>Veillonellaceae</taxon>
        <taxon>Dialister</taxon>
    </lineage>
</organism>
<feature type="domain" description="Glycine-rich" evidence="1">
    <location>
        <begin position="171"/>
        <end position="360"/>
    </location>
</feature>
<proteinExistence type="predicted"/>
<dbReference type="Pfam" id="PF21722">
    <property type="entry name" value="Gly_rich_2"/>
    <property type="match status" value="1"/>
</dbReference>
<comment type="caution">
    <text evidence="2">The sequence shown here is derived from an EMBL/GenBank/DDBJ whole genome shotgun (WGS) entry which is preliminary data.</text>
</comment>
<protein>
    <recommendedName>
        <fullName evidence="1">Glycine-rich domain-containing protein</fullName>
    </recommendedName>
</protein>
<gene>
    <name evidence="2" type="ORF">HXL70_08830</name>
</gene>
<evidence type="ECO:0000313" key="3">
    <source>
        <dbReference type="Proteomes" id="UP000757890"/>
    </source>
</evidence>
<reference evidence="2" key="1">
    <citation type="submission" date="2020-04" db="EMBL/GenBank/DDBJ databases">
        <title>Deep metagenomics examines the oral microbiome during advanced dental caries in children, revealing novel taxa and co-occurrences with host molecules.</title>
        <authorList>
            <person name="Baker J.L."/>
            <person name="Morton J.T."/>
            <person name="Dinis M."/>
            <person name="Alvarez R."/>
            <person name="Tran N.C."/>
            <person name="Knight R."/>
            <person name="Edlund A."/>
        </authorList>
    </citation>
    <scope>NUCLEOTIDE SEQUENCE</scope>
    <source>
        <strain evidence="2">JCVI_32_bin.14</strain>
    </source>
</reference>
<sequence length="885" mass="96886">MQRETIYHIQSSFATGEISPEVANRIDLDKYAAALLTAENAYIRPYGAVYKRGGTLYCGKTKNEKVILKEFTTIDSSFMLEMGNRYIRIWKGNRYTGVELVTPFAEDELKELRTCQSADVMFIASGKHPIQKLSRYSDTHWTIGDYEIKKPYFDISLSTEMEGKVDTSYNSAGTYTFNCKKDGTYTVTIAGGGGGGAGGKHIKFLDNHYIKGGDGGRGALVTQRIELKKDNSYTVVIGSGGAGGKGTNGEPGTDGKPSSFNGITAEGGKHGHEEINGANIGSGGAGGIGGTEREDGSPGSPGWVNIKLEADLSIVPSGKTGSIKLYASKNYFSENMIGAYVQINQEVDSQTVTQNGGGTSGEVLCGKSWKIITHGTWTGTVTVQKSTNNGPWKDYRNYKSNDDFNASESGTVEEYTRLRVVSTAGNTDLTALPYTHVGMVRITGYISPLEVNAEVIDPLANTNPADYVCLNAWNDQFGYPSAIGFFQDRLCVAATKKQPYMLWLSRSGDYNNFSVEKTSGTVTDDSAVALAFINRRQQTIEHLVPESDLVIMTGGNEWILSGGSAVTPTKANPKMQTSRGTTNVIPLSIGGRVIFVQHRGKTVRDMQYRFESDSYDGADLTLLAKHITKNTTIEDMAYMQEPDSKLYFVLSDGTMACLSYIQDQKVYAWSRIKTEGKVMAVCNVENQNEDNVYIAVKRGNQTYIEELCNNKETENPKDYIMLDASVKIKETTAKGSVPHLPNTKIGVLADGRYYEKIQTDEGGNFTLPQEASYIIAGLPYTMTVELPNLEINTKTGTIQGRKKKVSAVTLRLNHSLGGRVGIEKTNTLPIKYDEFSEQDVVLYSGDKHITMPNRGFELTGRTVITSDEPYPFNLSAVVREVELDG</sequence>
<dbReference type="AlphaFoldDB" id="A0A930BB84"/>
<dbReference type="Proteomes" id="UP000757890">
    <property type="component" value="Unassembled WGS sequence"/>
</dbReference>
<name>A0A930BB84_9FIRM</name>